<protein>
    <submittedName>
        <fullName evidence="2">Uncharacterized protein</fullName>
    </submittedName>
</protein>
<name>A0A7X0PD38_9BURK</name>
<accession>A0A7X0PD38</accession>
<gene>
    <name evidence="2" type="ORF">HNP48_002372</name>
</gene>
<dbReference type="Proteomes" id="UP000575083">
    <property type="component" value="Unassembled WGS sequence"/>
</dbReference>
<evidence type="ECO:0000313" key="3">
    <source>
        <dbReference type="Proteomes" id="UP000575083"/>
    </source>
</evidence>
<keyword evidence="3" id="KW-1185">Reference proteome</keyword>
<dbReference type="RefSeq" id="WP_184857125.1">
    <property type="nucleotide sequence ID" value="NZ_JACHLK010000004.1"/>
</dbReference>
<comment type="caution">
    <text evidence="2">The sequence shown here is derived from an EMBL/GenBank/DDBJ whole genome shotgun (WGS) entry which is preliminary data.</text>
</comment>
<evidence type="ECO:0000313" key="2">
    <source>
        <dbReference type="EMBL" id="MBB6559700.1"/>
    </source>
</evidence>
<evidence type="ECO:0000256" key="1">
    <source>
        <dbReference type="SAM" id="MobiDB-lite"/>
    </source>
</evidence>
<organism evidence="2 3">
    <name type="scientific">Acidovorax soli</name>
    <dbReference type="NCBI Taxonomy" id="592050"/>
    <lineage>
        <taxon>Bacteria</taxon>
        <taxon>Pseudomonadati</taxon>
        <taxon>Pseudomonadota</taxon>
        <taxon>Betaproteobacteria</taxon>
        <taxon>Burkholderiales</taxon>
        <taxon>Comamonadaceae</taxon>
        <taxon>Acidovorax</taxon>
    </lineage>
</organism>
<proteinExistence type="predicted"/>
<dbReference type="EMBL" id="JACHLK010000004">
    <property type="protein sequence ID" value="MBB6559700.1"/>
    <property type="molecule type" value="Genomic_DNA"/>
</dbReference>
<feature type="region of interest" description="Disordered" evidence="1">
    <location>
        <begin position="45"/>
        <end position="65"/>
    </location>
</feature>
<reference evidence="2 3" key="1">
    <citation type="submission" date="2020-08" db="EMBL/GenBank/DDBJ databases">
        <title>Functional genomics of gut bacteria from endangered species of beetles.</title>
        <authorList>
            <person name="Carlos-Shanley C."/>
        </authorList>
    </citation>
    <scope>NUCLEOTIDE SEQUENCE [LARGE SCALE GENOMIC DNA]</scope>
    <source>
        <strain evidence="2 3">S00198</strain>
    </source>
</reference>
<sequence length="377" mass="38392">MPMTRTPGAMRPEWPAARTLVPAAKALLAGAALGVLCACGGGGGSDSPATGGEPGTPTTPTTPPTEVRWTVGGTVSGLAAGQTLVLQNQGTDDFTLGANGAFVMAASWPAGSRYDVAVKTQPTGQLCTVARGTGSLTAAVTDVAIACETLPVAMYTLGGTVSGLASGSTLVLRTSAGEQLPISADGRFTFTTPLPGGADYTVTVQNGPAVQQCAVRNGVGTMPHTLVDTLSVRCTVPGALPQGLWAQETCQPPGALGPSSRVVLQFGEATAGSLSYNSGWVYYPSEACPGEGRYNAGPKVGVRTFKVERTEGSAQFAAHWGASDLLLPVSERKDVWVRKEARLCILEGATQATYPTLASLEPAVTAAIAGGKCYTPY</sequence>
<dbReference type="AlphaFoldDB" id="A0A7X0PD38"/>